<name>A0A6S6PCV2_ACEAC</name>
<dbReference type="AlphaFoldDB" id="A0A6S6PCV2"/>
<gene>
    <name evidence="2" type="ORF">AAJCM20276_01120</name>
</gene>
<feature type="region of interest" description="Disordered" evidence="1">
    <location>
        <begin position="1"/>
        <end position="20"/>
    </location>
</feature>
<organism evidence="2 3">
    <name type="scientific">Acetobacter aceti</name>
    <dbReference type="NCBI Taxonomy" id="435"/>
    <lineage>
        <taxon>Bacteria</taxon>
        <taxon>Pseudomonadati</taxon>
        <taxon>Pseudomonadota</taxon>
        <taxon>Alphaproteobacteria</taxon>
        <taxon>Acetobacterales</taxon>
        <taxon>Acetobacteraceae</taxon>
        <taxon>Acetobacter</taxon>
        <taxon>Acetobacter subgen. Acetobacter</taxon>
    </lineage>
</organism>
<sequence>MSRKSNICPPQIPELPSSGADRMRAASLSAELKMLLNELLQRNLNNAVKLAIEAAQGRGELVEHFAELGRRYGGRTDTRPRRRKAAAFRVIPGGLS</sequence>
<evidence type="ECO:0000313" key="2">
    <source>
        <dbReference type="EMBL" id="BCI65488.1"/>
    </source>
</evidence>
<accession>A0A6S6PCV2</accession>
<dbReference type="Proteomes" id="UP000515220">
    <property type="component" value="Chromosome"/>
</dbReference>
<dbReference type="EMBL" id="AP023326">
    <property type="protein sequence ID" value="BCI65488.1"/>
    <property type="molecule type" value="Genomic_DNA"/>
</dbReference>
<evidence type="ECO:0000256" key="1">
    <source>
        <dbReference type="SAM" id="MobiDB-lite"/>
    </source>
</evidence>
<protein>
    <submittedName>
        <fullName evidence="2">Uncharacterized protein</fullName>
    </submittedName>
</protein>
<reference evidence="2 3" key="1">
    <citation type="submission" date="2020-07" db="EMBL/GenBank/DDBJ databases">
        <title>Complete Genome Sequence of an acetic acid bacterium, Acetobacter aceti JCM20276.</title>
        <authorList>
            <person name="Hirose Y."/>
            <person name="Mihara H."/>
        </authorList>
    </citation>
    <scope>NUCLEOTIDE SEQUENCE [LARGE SCALE GENOMIC DNA]</scope>
    <source>
        <strain evidence="2 3">JCM20276</strain>
    </source>
</reference>
<proteinExistence type="predicted"/>
<evidence type="ECO:0000313" key="3">
    <source>
        <dbReference type="Proteomes" id="UP000515220"/>
    </source>
</evidence>